<evidence type="ECO:0000256" key="1">
    <source>
        <dbReference type="SAM" id="Phobius"/>
    </source>
</evidence>
<accession>A0A430KRT8</accession>
<organism evidence="2 3">
    <name type="scientific">Amphritea opalescens</name>
    <dbReference type="NCBI Taxonomy" id="2490544"/>
    <lineage>
        <taxon>Bacteria</taxon>
        <taxon>Pseudomonadati</taxon>
        <taxon>Pseudomonadota</taxon>
        <taxon>Gammaproteobacteria</taxon>
        <taxon>Oceanospirillales</taxon>
        <taxon>Oceanospirillaceae</taxon>
        <taxon>Amphritea</taxon>
    </lineage>
</organism>
<dbReference type="OrthoDB" id="7021410at2"/>
<feature type="transmembrane region" description="Helical" evidence="1">
    <location>
        <begin position="136"/>
        <end position="158"/>
    </location>
</feature>
<gene>
    <name evidence="2" type="ORF">EH243_08860</name>
</gene>
<name>A0A430KRT8_9GAMM</name>
<dbReference type="InterPro" id="IPR022584">
    <property type="entry name" value="DUF2937"/>
</dbReference>
<evidence type="ECO:0000313" key="3">
    <source>
        <dbReference type="Proteomes" id="UP000283087"/>
    </source>
</evidence>
<keyword evidence="1" id="KW-0812">Transmembrane</keyword>
<keyword evidence="3" id="KW-1185">Reference proteome</keyword>
<sequence>MIGRLIDKFIFGLTLLFALQVPQLADQYQQFLSGLYQATRWQVEGYQQTAQAFGYTDAHAMIQHHRQNSVASVRADAEQKLATLAQNQQLQQGVTLFETASLIRKALYMANPTRYRYLETTLHHFSPGIPLTIEGIAFGVIVGLLLNLIITLPMSFFFRRIGLMFKPTKPNSTSIALTGLDH</sequence>
<proteinExistence type="predicted"/>
<dbReference type="AlphaFoldDB" id="A0A430KRT8"/>
<comment type="caution">
    <text evidence="2">The sequence shown here is derived from an EMBL/GenBank/DDBJ whole genome shotgun (WGS) entry which is preliminary data.</text>
</comment>
<protein>
    <submittedName>
        <fullName evidence="2">DUF2937 family protein</fullName>
    </submittedName>
</protein>
<reference evidence="2 3" key="1">
    <citation type="submission" date="2018-11" db="EMBL/GenBank/DDBJ databases">
        <title>The draft genome sequence of Amphritea opalescens ANRC-JH13T.</title>
        <authorList>
            <person name="Fang Z."/>
            <person name="Zhang Y."/>
            <person name="Han X."/>
        </authorList>
    </citation>
    <scope>NUCLEOTIDE SEQUENCE [LARGE SCALE GENOMIC DNA]</scope>
    <source>
        <strain evidence="2 3">ANRC-JH13</strain>
    </source>
</reference>
<keyword evidence="1" id="KW-1133">Transmembrane helix</keyword>
<keyword evidence="1" id="KW-0472">Membrane</keyword>
<dbReference type="EMBL" id="RQXW01000006">
    <property type="protein sequence ID" value="RTE66217.1"/>
    <property type="molecule type" value="Genomic_DNA"/>
</dbReference>
<dbReference type="Proteomes" id="UP000283087">
    <property type="component" value="Unassembled WGS sequence"/>
</dbReference>
<evidence type="ECO:0000313" key="2">
    <source>
        <dbReference type="EMBL" id="RTE66217.1"/>
    </source>
</evidence>
<dbReference type="RefSeq" id="WP_126158290.1">
    <property type="nucleotide sequence ID" value="NZ_RQXW01000006.1"/>
</dbReference>
<dbReference type="Pfam" id="PF11157">
    <property type="entry name" value="DUF2937"/>
    <property type="match status" value="1"/>
</dbReference>